<evidence type="ECO:0000256" key="1">
    <source>
        <dbReference type="ARBA" id="ARBA00022614"/>
    </source>
</evidence>
<dbReference type="Gene3D" id="3.80.10.10">
    <property type="entry name" value="Ribonuclease Inhibitor"/>
    <property type="match status" value="1"/>
</dbReference>
<feature type="domain" description="TIR" evidence="3">
    <location>
        <begin position="1"/>
        <end position="132"/>
    </location>
</feature>
<dbReference type="Gene3D" id="3.40.50.300">
    <property type="entry name" value="P-loop containing nucleotide triphosphate hydrolases"/>
    <property type="match status" value="1"/>
</dbReference>
<evidence type="ECO:0000256" key="2">
    <source>
        <dbReference type="ARBA" id="ARBA00022737"/>
    </source>
</evidence>
<dbReference type="InterPro" id="IPR032675">
    <property type="entry name" value="LRR_dom_sf"/>
</dbReference>
<evidence type="ECO:0000313" key="5">
    <source>
        <dbReference type="Proteomes" id="UP000075243"/>
    </source>
</evidence>
<dbReference type="PRINTS" id="PR00364">
    <property type="entry name" value="DISEASERSIST"/>
</dbReference>
<dbReference type="PANTHER" id="PTHR11017">
    <property type="entry name" value="LEUCINE-RICH REPEAT-CONTAINING PROTEIN"/>
    <property type="match status" value="1"/>
</dbReference>
<dbReference type="Pfam" id="PF00931">
    <property type="entry name" value="NB-ARC"/>
    <property type="match status" value="1"/>
</dbReference>
<sequence>MDDVELKIGDQLAPVLLKAIEESRISIVVFSENYAASSWCLDELVCIKSKCEHVWPIFYKVDPSYVRYQKGSYGEAMTKHESRFGKDCDKVHKWRSALTDIANLKGEHLQSEQGKDESKFIDDLVDKIFIKVSPKDLSSNEHIVGRKYRVEELKSLLDLESRNVTCLLGIHGVGGIGKTTLAKALYDSIYKHFESSSFLSNVRETSKQKGFKHMQERLLSEILEVKKIKLKSIEEGTRAIKIRLGLKRVLIVLDDVDNVEQLKKLAKERDWFGIGSRIVITTRDKHLLDFGGVEKRYEVKVLNEQESLELICQIAFKKSYPESNYEDLSYRAMRCCKGLPLALKVLGSHMIGKDLGGWKDALDRYEKNPHEDVQKVLRISYDSLPFNEKNIFLDIACFFKGKRLEYVKEVLDACDFCSGDGITTLVNKSLLTIDYQCQCLEMHDLLQDMGREIVREEAWNEVGERSRLWHHEDVLQVLADNNGSRQIQGIMLDPPKREEINCINTVFEKMKNLRILIVHNTSFSQEPRFLPNNLRLLDWKCYPSQSFPLSFYPRKIVTINLRGCPLLVLEKPFQRFEHLTSMDFSNCHMITKFPDVSGTMNLRELRLDKCKNLVSIHESVGHLANLVFLSASQCTQLQSFVPTIYLPSLRHLSFNSCKRLTHFFFSLVVY</sequence>
<keyword evidence="5" id="KW-1185">Reference proteome</keyword>
<dbReference type="Gramene" id="C.cajan_48677.t">
    <property type="protein sequence ID" value="C.cajan_48677.t"/>
    <property type="gene ID" value="C.cajan_48677"/>
</dbReference>
<dbReference type="GO" id="GO:0006952">
    <property type="term" value="P:defense response"/>
    <property type="evidence" value="ECO:0007669"/>
    <property type="project" value="InterPro"/>
</dbReference>
<organism evidence="4 5">
    <name type="scientific">Cajanus cajan</name>
    <name type="common">Pigeon pea</name>
    <name type="synonym">Cajanus indicus</name>
    <dbReference type="NCBI Taxonomy" id="3821"/>
    <lineage>
        <taxon>Eukaryota</taxon>
        <taxon>Viridiplantae</taxon>
        <taxon>Streptophyta</taxon>
        <taxon>Embryophyta</taxon>
        <taxon>Tracheophyta</taxon>
        <taxon>Spermatophyta</taxon>
        <taxon>Magnoliopsida</taxon>
        <taxon>eudicotyledons</taxon>
        <taxon>Gunneridae</taxon>
        <taxon>Pentapetalae</taxon>
        <taxon>rosids</taxon>
        <taxon>fabids</taxon>
        <taxon>Fabales</taxon>
        <taxon>Fabaceae</taxon>
        <taxon>Papilionoideae</taxon>
        <taxon>50 kb inversion clade</taxon>
        <taxon>NPAAA clade</taxon>
        <taxon>indigoferoid/millettioid clade</taxon>
        <taxon>Phaseoleae</taxon>
        <taxon>Cajanus</taxon>
    </lineage>
</organism>
<dbReference type="Pfam" id="PF23282">
    <property type="entry name" value="WHD_ROQ1"/>
    <property type="match status" value="1"/>
</dbReference>
<proteinExistence type="predicted"/>
<dbReference type="EMBL" id="AGCT01058566">
    <property type="protein sequence ID" value="KYP78733.1"/>
    <property type="molecule type" value="Genomic_DNA"/>
</dbReference>
<evidence type="ECO:0000313" key="4">
    <source>
        <dbReference type="EMBL" id="KYP78733.1"/>
    </source>
</evidence>
<dbReference type="GO" id="GO:0043531">
    <property type="term" value="F:ADP binding"/>
    <property type="evidence" value="ECO:0007669"/>
    <property type="project" value="InterPro"/>
</dbReference>
<keyword evidence="1" id="KW-0433">Leucine-rich repeat</keyword>
<dbReference type="InterPro" id="IPR027417">
    <property type="entry name" value="P-loop_NTPase"/>
</dbReference>
<accession>A0A151UHF6</accession>
<dbReference type="Pfam" id="PF01582">
    <property type="entry name" value="TIR"/>
    <property type="match status" value="1"/>
</dbReference>
<dbReference type="Gene3D" id="3.40.50.10140">
    <property type="entry name" value="Toll/interleukin-1 receptor homology (TIR) domain"/>
    <property type="match status" value="1"/>
</dbReference>
<dbReference type="InterPro" id="IPR035897">
    <property type="entry name" value="Toll_tir_struct_dom_sf"/>
</dbReference>
<dbReference type="InterPro" id="IPR042197">
    <property type="entry name" value="Apaf_helical"/>
</dbReference>
<dbReference type="GO" id="GO:0007165">
    <property type="term" value="P:signal transduction"/>
    <property type="evidence" value="ECO:0007669"/>
    <property type="project" value="InterPro"/>
</dbReference>
<keyword evidence="2" id="KW-0677">Repeat</keyword>
<dbReference type="InterPro" id="IPR000157">
    <property type="entry name" value="TIR_dom"/>
</dbReference>
<reference evidence="4" key="1">
    <citation type="journal article" date="2012" name="Nat. Biotechnol.">
        <title>Draft genome sequence of pigeonpea (Cajanus cajan), an orphan legume crop of resource-poor farmers.</title>
        <authorList>
            <person name="Varshney R.K."/>
            <person name="Chen W."/>
            <person name="Li Y."/>
            <person name="Bharti A.K."/>
            <person name="Saxena R.K."/>
            <person name="Schlueter J.A."/>
            <person name="Donoghue M.T."/>
            <person name="Azam S."/>
            <person name="Fan G."/>
            <person name="Whaley A.M."/>
            <person name="Farmer A.D."/>
            <person name="Sheridan J."/>
            <person name="Iwata A."/>
            <person name="Tuteja R."/>
            <person name="Penmetsa R.V."/>
            <person name="Wu W."/>
            <person name="Upadhyaya H.D."/>
            <person name="Yang S.P."/>
            <person name="Shah T."/>
            <person name="Saxena K.B."/>
            <person name="Michael T."/>
            <person name="McCombie W.R."/>
            <person name="Yang B."/>
            <person name="Zhang G."/>
            <person name="Yang H."/>
            <person name="Wang J."/>
            <person name="Spillane C."/>
            <person name="Cook D.R."/>
            <person name="May G.D."/>
            <person name="Xu X."/>
            <person name="Jackson S.A."/>
        </authorList>
    </citation>
    <scope>NUCLEOTIDE SEQUENCE [LARGE SCALE GENOMIC DNA]</scope>
</reference>
<dbReference type="SUPFAM" id="SSF52058">
    <property type="entry name" value="L domain-like"/>
    <property type="match status" value="1"/>
</dbReference>
<dbReference type="PROSITE" id="PS50104">
    <property type="entry name" value="TIR"/>
    <property type="match status" value="1"/>
</dbReference>
<dbReference type="SMART" id="SM00255">
    <property type="entry name" value="TIR"/>
    <property type="match status" value="1"/>
</dbReference>
<dbReference type="InterPro" id="IPR058192">
    <property type="entry name" value="WHD_ROQ1-like"/>
</dbReference>
<protein>
    <submittedName>
        <fullName evidence="4">TMV resistance protein N</fullName>
    </submittedName>
</protein>
<dbReference type="SUPFAM" id="SSF52200">
    <property type="entry name" value="Toll/Interleukin receptor TIR domain"/>
    <property type="match status" value="1"/>
</dbReference>
<dbReference type="Proteomes" id="UP000075243">
    <property type="component" value="Unassembled WGS sequence"/>
</dbReference>
<dbReference type="OMA" id="IANTCES"/>
<name>A0A151UHF6_CAJCA</name>
<evidence type="ECO:0000259" key="3">
    <source>
        <dbReference type="PROSITE" id="PS50104"/>
    </source>
</evidence>
<dbReference type="InterPro" id="IPR002182">
    <property type="entry name" value="NB-ARC"/>
</dbReference>
<dbReference type="PANTHER" id="PTHR11017:SF587">
    <property type="entry name" value="NB-ARC DOMAIN PROTEIN"/>
    <property type="match status" value="1"/>
</dbReference>
<dbReference type="Gene3D" id="1.10.8.430">
    <property type="entry name" value="Helical domain of apoptotic protease-activating factors"/>
    <property type="match status" value="1"/>
</dbReference>
<dbReference type="InterPro" id="IPR044974">
    <property type="entry name" value="Disease_R_plants"/>
</dbReference>
<dbReference type="AlphaFoldDB" id="A0A151UHF6"/>
<dbReference type="SUPFAM" id="SSF52540">
    <property type="entry name" value="P-loop containing nucleoside triphosphate hydrolases"/>
    <property type="match status" value="1"/>
</dbReference>
<comment type="caution">
    <text evidence="4">The sequence shown here is derived from an EMBL/GenBank/DDBJ whole genome shotgun (WGS) entry which is preliminary data.</text>
</comment>
<gene>
    <name evidence="4" type="ORF">KK1_049020</name>
</gene>